<protein>
    <recommendedName>
        <fullName evidence="5">PH domain-containing protein</fullName>
    </recommendedName>
</protein>
<keyword evidence="4" id="KW-1185">Reference proteome</keyword>
<proteinExistence type="predicted"/>
<accession>I0L024</accession>
<keyword evidence="2" id="KW-1133">Transmembrane helix</keyword>
<evidence type="ECO:0000256" key="1">
    <source>
        <dbReference type="SAM" id="MobiDB-lite"/>
    </source>
</evidence>
<sequence length="246" mass="27206">MQCSCIAKEIEATTMTDTKPSARATVGALLRRAAVAEAAMWRSLYAWTRRRPLPLAPGDEPFGYLGVVKPILGIFIGLSVVEIPIFDLIVTHMVPWRPARWIVLGLGIWGVLWMVGLYASMTIHPHLVRDSGLRVRINSGIDIWIPWTDVEALRKRHRSLPSRRSVQVEQEGDRRVLHLSVGSQTSVDVLLRRPTTFDLPSGRSAPMDELRLYADDPDGLLRSARGTPVGDTAGRRTSAGSADTPL</sequence>
<feature type="region of interest" description="Disordered" evidence="1">
    <location>
        <begin position="218"/>
        <end position="246"/>
    </location>
</feature>
<feature type="transmembrane region" description="Helical" evidence="2">
    <location>
        <begin position="101"/>
        <end position="121"/>
    </location>
</feature>
<dbReference type="STRING" id="1150864.MILUP08_42091"/>
<organism evidence="3 4">
    <name type="scientific">Micromonospora lupini str. Lupac 08</name>
    <dbReference type="NCBI Taxonomy" id="1150864"/>
    <lineage>
        <taxon>Bacteria</taxon>
        <taxon>Bacillati</taxon>
        <taxon>Actinomycetota</taxon>
        <taxon>Actinomycetes</taxon>
        <taxon>Micromonosporales</taxon>
        <taxon>Micromonosporaceae</taxon>
        <taxon>Micromonospora</taxon>
    </lineage>
</organism>
<reference evidence="4" key="1">
    <citation type="journal article" date="2012" name="J. Bacteriol.">
        <title>Genome Sequence of Micromonospora lupini Lupac 08, Isolated from Root Nodules of Lupinus angustifolius.</title>
        <authorList>
            <person name="Alonso-Vega P."/>
            <person name="Normand P."/>
            <person name="Bacigalupe R."/>
            <person name="Pujic P."/>
            <person name="Lajus A."/>
            <person name="Vallenet D."/>
            <person name="Carro L."/>
            <person name="Coll P."/>
            <person name="Trujillo M.E."/>
        </authorList>
    </citation>
    <scope>NUCLEOTIDE SEQUENCE [LARGE SCALE GENOMIC DNA]</scope>
    <source>
        <strain evidence="4">Lupac 08</strain>
    </source>
</reference>
<dbReference type="eggNOG" id="ENOG502Z7JX">
    <property type="taxonomic scope" value="Bacteria"/>
</dbReference>
<feature type="transmembrane region" description="Helical" evidence="2">
    <location>
        <begin position="71"/>
        <end position="89"/>
    </location>
</feature>
<evidence type="ECO:0000256" key="2">
    <source>
        <dbReference type="SAM" id="Phobius"/>
    </source>
</evidence>
<dbReference type="AlphaFoldDB" id="I0L024"/>
<name>I0L024_9ACTN</name>
<evidence type="ECO:0000313" key="4">
    <source>
        <dbReference type="Proteomes" id="UP000003448"/>
    </source>
</evidence>
<gene>
    <name evidence="3" type="ORF">MILUP08_42091</name>
</gene>
<keyword evidence="2" id="KW-0812">Transmembrane</keyword>
<dbReference type="Proteomes" id="UP000003448">
    <property type="component" value="Unassembled WGS sequence"/>
</dbReference>
<dbReference type="EMBL" id="CAIE01000017">
    <property type="protein sequence ID" value="CCH17171.1"/>
    <property type="molecule type" value="Genomic_DNA"/>
</dbReference>
<comment type="caution">
    <text evidence="3">The sequence shown here is derived from an EMBL/GenBank/DDBJ whole genome shotgun (WGS) entry which is preliminary data.</text>
</comment>
<evidence type="ECO:0000313" key="3">
    <source>
        <dbReference type="EMBL" id="CCH17171.1"/>
    </source>
</evidence>
<evidence type="ECO:0008006" key="5">
    <source>
        <dbReference type="Google" id="ProtNLM"/>
    </source>
</evidence>
<keyword evidence="2" id="KW-0472">Membrane</keyword>